<gene>
    <name evidence="1" type="ORF">LITE_LOCUS44603</name>
</gene>
<dbReference type="AlphaFoldDB" id="A0AAV0QSC3"/>
<name>A0AAV0QSC3_9ROSI</name>
<dbReference type="Proteomes" id="UP001154282">
    <property type="component" value="Unassembled WGS sequence"/>
</dbReference>
<evidence type="ECO:0000313" key="1">
    <source>
        <dbReference type="EMBL" id="CAI0548006.1"/>
    </source>
</evidence>
<sequence length="56" mass="6672">MDLTLRAVVVVVLWRRLERGAGCDECGEEGGGEREREGKWTGLWWRRQERRREGRE</sequence>
<accession>A0AAV0QSC3</accession>
<proteinExistence type="predicted"/>
<keyword evidence="2" id="KW-1185">Reference proteome</keyword>
<dbReference type="EMBL" id="CAMGYJ010000010">
    <property type="protein sequence ID" value="CAI0548006.1"/>
    <property type="molecule type" value="Genomic_DNA"/>
</dbReference>
<organism evidence="1 2">
    <name type="scientific">Linum tenue</name>
    <dbReference type="NCBI Taxonomy" id="586396"/>
    <lineage>
        <taxon>Eukaryota</taxon>
        <taxon>Viridiplantae</taxon>
        <taxon>Streptophyta</taxon>
        <taxon>Embryophyta</taxon>
        <taxon>Tracheophyta</taxon>
        <taxon>Spermatophyta</taxon>
        <taxon>Magnoliopsida</taxon>
        <taxon>eudicotyledons</taxon>
        <taxon>Gunneridae</taxon>
        <taxon>Pentapetalae</taxon>
        <taxon>rosids</taxon>
        <taxon>fabids</taxon>
        <taxon>Malpighiales</taxon>
        <taxon>Linaceae</taxon>
        <taxon>Linum</taxon>
    </lineage>
</organism>
<protein>
    <submittedName>
        <fullName evidence="1">Uncharacterized protein</fullName>
    </submittedName>
</protein>
<evidence type="ECO:0000313" key="2">
    <source>
        <dbReference type="Proteomes" id="UP001154282"/>
    </source>
</evidence>
<reference evidence="1" key="1">
    <citation type="submission" date="2022-08" db="EMBL/GenBank/DDBJ databases">
        <authorList>
            <person name="Gutierrez-Valencia J."/>
        </authorList>
    </citation>
    <scope>NUCLEOTIDE SEQUENCE</scope>
</reference>
<comment type="caution">
    <text evidence="1">The sequence shown here is derived from an EMBL/GenBank/DDBJ whole genome shotgun (WGS) entry which is preliminary data.</text>
</comment>